<dbReference type="InterPro" id="IPR013783">
    <property type="entry name" value="Ig-like_fold"/>
</dbReference>
<feature type="domain" description="Bacterial Ig-like" evidence="2">
    <location>
        <begin position="446"/>
        <end position="529"/>
    </location>
</feature>
<reference evidence="3 4" key="1">
    <citation type="submission" date="2012-02" db="EMBL/GenBank/DDBJ databases">
        <title>Improved High-Quality Draft genome of Joostella marina DSM 19592.</title>
        <authorList>
            <consortium name="US DOE Joint Genome Institute (JGI-PGF)"/>
            <person name="Lucas S."/>
            <person name="Copeland A."/>
            <person name="Lapidus A."/>
            <person name="Bruce D."/>
            <person name="Goodwin L."/>
            <person name="Pitluck S."/>
            <person name="Peters L."/>
            <person name="Chertkov O."/>
            <person name="Ovchinnikova G."/>
            <person name="Kyrpides N."/>
            <person name="Mavromatis K."/>
            <person name="Detter J.C."/>
            <person name="Han C."/>
            <person name="Land M."/>
            <person name="Hauser L."/>
            <person name="Markowitz V."/>
            <person name="Cheng J.-F."/>
            <person name="Hugenholtz P."/>
            <person name="Woyke T."/>
            <person name="Wu D."/>
            <person name="Tindall B."/>
            <person name="Brambilla E."/>
            <person name="Klenk H.-P."/>
            <person name="Eisen J.A."/>
        </authorList>
    </citation>
    <scope>NUCLEOTIDE SEQUENCE [LARGE SCALE GENOMIC DNA]</scope>
    <source>
        <strain evidence="3 4">DSM 19592</strain>
    </source>
</reference>
<feature type="domain" description="Bacterial Ig-like" evidence="2">
    <location>
        <begin position="65"/>
        <end position="149"/>
    </location>
</feature>
<dbReference type="Pfam" id="PF13585">
    <property type="entry name" value="CHU_C"/>
    <property type="match status" value="1"/>
</dbReference>
<feature type="domain" description="Bacterial Ig-like" evidence="2">
    <location>
        <begin position="541"/>
        <end position="621"/>
    </location>
</feature>
<proteinExistence type="predicted"/>
<dbReference type="NCBIfam" id="TIGR04131">
    <property type="entry name" value="Bac_Flav_CTERM"/>
    <property type="match status" value="1"/>
</dbReference>
<protein>
    <submittedName>
        <fullName evidence="3">Uncharacterized protein</fullName>
    </submittedName>
</protein>
<sequence>MEYTGNLETDLSFSIPVNGSDLIADADLTIEAFVETDNGTCTSNATDTETYTLDITLPTVPTVNSQQTNDTTPIITGTADSSDDLSIVVNGVTYTEADGNLVDNTDDTWSLQIPAGNDLPEGIYDVVVTATDSAGNMANDATTNELTIDLTAPEIPTVTPLTTNSSTPTISGTATSEDELTILLNGITYTEGDGNLTDNANDTWTLVIPAANAIPDGTYDVVATATDLAGNIATDATTDELIINALAPNAPTVDFLTTNDATPILTGTAESIYDLSVEVNGVIYLEADVDLTDNGDDTWALQIPDANLIPDGMYDVKAVVSDGALSANDGTINELSIDTTPPATPTVDAQATNDTTPLITGTASSEDDLTIDVNGVVYTEGDGNLTDNGDDTWALQIPDGNALPDGTYDVAATATDQVGNTATDATVDELTISTSLPAVPTVDKLMTADATPIITGTASSGDVLTVKINGITYTEGDGDLTDNGDDTWALQIPDANILPDGFYDVEAVVTDQFGNTNSDTTINEVTIDTMVPTVPTVNTLMTNDSTPTITGTADSQDQLSVTVNGITYTEGDGRLRDSGTNLWSLAIPSANSIPDGVYDVLASVMDLAGNTSVDATTDELTINTELPTMPTVNELATNDSTPTITGTADSSDNLTVEVNGIVYTEGDGDLADNTDGTWTLQIPQANELPDGVYDVIATASDDMGNTSTDNTTNELSIDTTIVMPVVPTVNKLTTDDTTPVITGTATSADELTVTVNGFTYSEGAGSLVDNTDDTWTLQIPTSNVLTPNVYNVIATAMNTSGGSSTDATTNELSIIVGNNDEDPNIPTINEITTTDPTPIITGTADSADDLVVVLDGNTYTEGDGNLTDNGDDTWTLQVPDENALDAGVYDVQATVTDSVGNTADDVTTDELTLNSITPPAPPATTPTVDQIATTDLTPTITGTADSVHDLVVVLDGNTYTEGDGNLTDDGDNTWTLQVPDANALAEGVYDVLATVTDGLGNTESDVTTNELTIESLPVSDINILKTVNNINPLVGETIEFTILITNNGETEFTNVNIDETINSGFIYKTHTTDRGYYNPSNGVWEIDLLEANQTATLTLSVEVVPTGVHSNVASIRTTTPIDDNTDNNTSEVIIELSCLTVFNEFTPNNDGYNDYFRIECIEKYPTNELRVFNRNGNKVYETVGYSNNWDGTANVNGAVDKGKKLPAGVYFYSLKIDELGEDKSGWLYIAK</sequence>
<dbReference type="STRING" id="926559.JoomaDRAFT_0376"/>
<feature type="domain" description="Bacterial Ig-like" evidence="2">
    <location>
        <begin position="832"/>
        <end position="906"/>
    </location>
</feature>
<gene>
    <name evidence="3" type="ORF">JoomaDRAFT_0376</name>
</gene>
<feature type="domain" description="Bacterial Ig-like" evidence="2">
    <location>
        <begin position="932"/>
        <end position="1007"/>
    </location>
</feature>
<name>I3C1E0_9FLAO</name>
<dbReference type="EMBL" id="JH651380">
    <property type="protein sequence ID" value="EIJ37433.1"/>
    <property type="molecule type" value="Genomic_DNA"/>
</dbReference>
<feature type="domain" description="DUF11" evidence="1">
    <location>
        <begin position="1020"/>
        <end position="1132"/>
    </location>
</feature>
<dbReference type="eggNOG" id="COG2911">
    <property type="taxonomic scope" value="Bacteria"/>
</dbReference>
<dbReference type="AlphaFoldDB" id="I3C1E0"/>
<evidence type="ECO:0000259" key="1">
    <source>
        <dbReference type="Pfam" id="PF01345"/>
    </source>
</evidence>
<dbReference type="InterPro" id="IPR001434">
    <property type="entry name" value="OmcB-like_DUF11"/>
</dbReference>
<dbReference type="Proteomes" id="UP000004690">
    <property type="component" value="Unassembled WGS sequence"/>
</dbReference>
<evidence type="ECO:0000313" key="3">
    <source>
        <dbReference type="EMBL" id="EIJ37433.1"/>
    </source>
</evidence>
<feature type="domain" description="Bacterial Ig-like" evidence="2">
    <location>
        <begin position="350"/>
        <end position="426"/>
    </location>
</feature>
<dbReference type="Pfam" id="PF01345">
    <property type="entry name" value="DUF11"/>
    <property type="match status" value="1"/>
</dbReference>
<accession>I3C1E0</accession>
<evidence type="ECO:0000259" key="2">
    <source>
        <dbReference type="Pfam" id="PF19077"/>
    </source>
</evidence>
<dbReference type="InterPro" id="IPR044016">
    <property type="entry name" value="Big_13"/>
</dbReference>
<evidence type="ECO:0000313" key="4">
    <source>
        <dbReference type="Proteomes" id="UP000004690"/>
    </source>
</evidence>
<feature type="domain" description="Bacterial Ig-like" evidence="2">
    <location>
        <begin position="636"/>
        <end position="719"/>
    </location>
</feature>
<organism evidence="3 4">
    <name type="scientific">Galbibacter orientalis DSM 19592</name>
    <dbReference type="NCBI Taxonomy" id="926559"/>
    <lineage>
        <taxon>Bacteria</taxon>
        <taxon>Pseudomonadati</taxon>
        <taxon>Bacteroidota</taxon>
        <taxon>Flavobacteriia</taxon>
        <taxon>Flavobacteriales</taxon>
        <taxon>Flavobacteriaceae</taxon>
        <taxon>Galbibacter</taxon>
    </lineage>
</organism>
<feature type="domain" description="Bacterial Ig-like" evidence="2">
    <location>
        <begin position="162"/>
        <end position="237"/>
    </location>
</feature>
<dbReference type="InterPro" id="IPR026341">
    <property type="entry name" value="T9SS_type_B"/>
</dbReference>
<dbReference type="HOGENOM" id="CLU_267619_0_0_10"/>
<keyword evidence="4" id="KW-1185">Reference proteome</keyword>
<dbReference type="eggNOG" id="COG1361">
    <property type="taxonomic scope" value="Bacteria"/>
</dbReference>
<dbReference type="Pfam" id="PF19077">
    <property type="entry name" value="Big_13"/>
    <property type="match status" value="8"/>
</dbReference>
<dbReference type="NCBIfam" id="NF033510">
    <property type="entry name" value="Ca_tandemer"/>
    <property type="match status" value="8"/>
</dbReference>
<dbReference type="Gene3D" id="2.60.40.10">
    <property type="entry name" value="Immunoglobulins"/>
    <property type="match status" value="10"/>
</dbReference>